<proteinExistence type="predicted"/>
<organism evidence="3 4">
    <name type="scientific">Winslowiella toletana</name>
    <dbReference type="NCBI Taxonomy" id="92490"/>
    <lineage>
        <taxon>Bacteria</taxon>
        <taxon>Pseudomonadati</taxon>
        <taxon>Pseudomonadota</taxon>
        <taxon>Gammaproteobacteria</taxon>
        <taxon>Enterobacterales</taxon>
        <taxon>Erwiniaceae</taxon>
        <taxon>Winslowiella</taxon>
    </lineage>
</organism>
<comment type="caution">
    <text evidence="3">The sequence shown here is derived from an EMBL/GenBank/DDBJ whole genome shotgun (WGS) entry which is preliminary data.</text>
</comment>
<name>A0ABS4P6P6_9GAMM</name>
<dbReference type="SUPFAM" id="SSF82199">
    <property type="entry name" value="SET domain"/>
    <property type="match status" value="1"/>
</dbReference>
<feature type="domain" description="SET" evidence="2">
    <location>
        <begin position="1168"/>
        <end position="1295"/>
    </location>
</feature>
<evidence type="ECO:0000313" key="3">
    <source>
        <dbReference type="EMBL" id="MBP2167623.1"/>
    </source>
</evidence>
<dbReference type="InterPro" id="IPR046341">
    <property type="entry name" value="SET_dom_sf"/>
</dbReference>
<reference evidence="3 4" key="1">
    <citation type="submission" date="2021-03" db="EMBL/GenBank/DDBJ databases">
        <authorList>
            <person name="D'Agostino P."/>
            <person name="Huntemann M."/>
            <person name="Clum A."/>
            <person name="Spunde A."/>
            <person name="Palaniappan K."/>
            <person name="Ritter S."/>
            <person name="Mikhailova N."/>
            <person name="Chen I.-M."/>
            <person name="Stamatis D."/>
            <person name="Reddy T."/>
            <person name="O'Malley R."/>
            <person name="Daum C."/>
            <person name="Shapiro N."/>
            <person name="Ivanova N."/>
            <person name="Kyrpides N."/>
            <person name="Woyke T."/>
        </authorList>
    </citation>
    <scope>NUCLEOTIDE SEQUENCE [LARGE SCALE GENOMIC DNA]</scope>
    <source>
        <strain evidence="3 4">WS4403</strain>
    </source>
</reference>
<feature type="region of interest" description="Disordered" evidence="1">
    <location>
        <begin position="1432"/>
        <end position="1452"/>
    </location>
</feature>
<dbReference type="RefSeq" id="WP_157819482.1">
    <property type="nucleotide sequence ID" value="NZ_JAGGMQ010000001.1"/>
</dbReference>
<sequence>MAVLFTQPGQAYARYVAPAAPALQKVDQTVDRIVNGLLPWQAALAEEISPAPVSTANVTGADGQHATDGLTDPADSELLRLQLVDELLGYLGLSQDAALRQQLLASLADTEIMLIPAPETGGGREERAHEDEMRYRLRLYEMSIRDNQVASDSIGARIIAWGDQQTANSYVLFQQSIDKLSLHHFMAGGVEAIVGYFARTLGEIYTGEIFQRQPGETNGERLLRLSNMVLLPERAAGHAFAFKPAPAFKPVRQLPGAVITHPPSGITARSVLQSDISGVRWHLFPQGSLHATAVEVGAPEAVTRTATFNPHSSQWRIEGVTGEHRFTHHSTPDLFVKNGDDYLPVTTSADDGTLLLADGQKIYFDPQTQQWTRFFTANTHLHAGVMPLLAEELITAEPGRQGVLSTQFGAERRVWKTEQGKYYLEVRSQADNPNNEHIGYIEGWPEGDFFTIKGAGEALSHQQPVLQWQAATQKWHQAQSPFSLLKAAEGKIDTAWLRQAPAPEALTPVAKRPGLYHLGYHYVLRWRNTPEGEMHYLPLLAGDHPGDYFPEEPGADDLRFRYDEQLKEWQFVPLTQQAFAGLPQAVKVHLTNPFSVDYSVSGYQHLYLSGRELYIHTGANKLGEPEYIRVEQDQADPDLFSLRLAEDDQSESLWQFRYNRDNDEFELARCRRAKRADDMPCSVAGSSSDTEGTFQLPDEQRSSEFAPAVWQWLRQHPLTAGKGRLDYALQLETLRRQNLPQQVTVADIARYTGTSESLIRGNLDANLSLKDLLLISESQPPQSSNTKKAKQPGGEFKRKKYTRGSIINLEQELFNTRQQDEDPFDYAMRLNGRRLPSEKLEAIALKARVDEFTLANKLSELWLAQQSSLTALEKQWLKEQPRQRGEERIDYTIRLLNALEEQTATGALNGVKITKAHIAGYSQESLASLVSEIKKREDEWFLQNRRQLDELRRTDDSEEASFNKRKTYALRLLRKRFESPQTIFVSQNAIARQSVLHPKTLQDIVENEQRRWFDNIPRQMDEQTDSDLDDDLIKLRNQLYARRVAEARDGQQMKWLVTDKDIAGYAKVTLQSFRQARERDFDGILPIKLKPDPDNAPLRAQWQEYRALLVDASNPQRSVTAEVIKQPIRLSGMAEIPQGMSAARWKEVKKEFSVRAQQLIASDGKSMAPFSQQYLEVVEGRVGLGVVAKKFIPAGRFVGGYSGVWHPTEHSLSVELRKTGSEKVLTKLWGTYQDEGAVSGYQNANMLSLINTGRIEGFPELGENNLAVGYINGKLPFYYTIKDIDVGKELLISYGDNFNPKYNIQTALNYDMIDIIARHENRYFVIRNAAKKPIKIFGPDGELDSPRNIPKGAMISILQERLAERYIIHYDIISKKGYKKIVNRHEGDDHLYYALAKAINEEGGTDMIDEKITELKTAVKTAHPEDVVIKAEPAELPPARKKRGAGSGGNHG</sequence>
<dbReference type="InterPro" id="IPR001214">
    <property type="entry name" value="SET_dom"/>
</dbReference>
<accession>A0ABS4P6P6</accession>
<evidence type="ECO:0000313" key="4">
    <source>
        <dbReference type="Proteomes" id="UP001195624"/>
    </source>
</evidence>
<dbReference type="EMBL" id="JAGGMQ010000001">
    <property type="protein sequence ID" value="MBP2167623.1"/>
    <property type="molecule type" value="Genomic_DNA"/>
</dbReference>
<evidence type="ECO:0000256" key="1">
    <source>
        <dbReference type="SAM" id="MobiDB-lite"/>
    </source>
</evidence>
<dbReference type="Gene3D" id="2.170.270.10">
    <property type="entry name" value="SET domain"/>
    <property type="match status" value="1"/>
</dbReference>
<gene>
    <name evidence="3" type="ORF">J2125_000815</name>
</gene>
<reference evidence="4" key="2">
    <citation type="submission" date="2023-07" db="EMBL/GenBank/DDBJ databases">
        <title>Genome mining of underrepresented organisms for secondary metabolites.</title>
        <authorList>
            <person name="D'Agostino P.M."/>
        </authorList>
    </citation>
    <scope>NUCLEOTIDE SEQUENCE [LARGE SCALE GENOMIC DNA]</scope>
    <source>
        <strain evidence="4">WS4403</strain>
    </source>
</reference>
<keyword evidence="4" id="KW-1185">Reference proteome</keyword>
<dbReference type="Proteomes" id="UP001195624">
    <property type="component" value="Unassembled WGS sequence"/>
</dbReference>
<evidence type="ECO:0000259" key="2">
    <source>
        <dbReference type="PROSITE" id="PS50280"/>
    </source>
</evidence>
<protein>
    <recommendedName>
        <fullName evidence="2">SET domain-containing protein</fullName>
    </recommendedName>
</protein>
<dbReference type="PROSITE" id="PS50280">
    <property type="entry name" value="SET"/>
    <property type="match status" value="1"/>
</dbReference>